<evidence type="ECO:0000313" key="1">
    <source>
        <dbReference type="EMBL" id="KAJ4445085.1"/>
    </source>
</evidence>
<sequence>MIDQFHSFGTSSKARWNRELGVQYRFGISSSLVGKHIELLMSRQFRIDSEPCWNKPIETNSTGRSYNQLERTSDRILGCRAITSDVLRSGQSTRRTYMKLSFFEYTTGVTIVGNLRCLLEKKSVFSFTKLKSSGKFSCEKSYDFIRTNVNVKMNVEQYQTIQSVLVNRRSESLDPLPVQRPVLHVTFLLRNGKYGIPPKIINIIKDMYQGSKAQIIHEVVMEAIKAEPESDTLAVQTSDDAAIVEKKALSEEWNCLDQCVNGIKEECVDHSHDPISEVICEEAPMPITFPVMKYEPKDILENKYQDEDQHYI</sequence>
<keyword evidence="2" id="KW-1185">Reference proteome</keyword>
<proteinExistence type="predicted"/>
<dbReference type="Proteomes" id="UP001148838">
    <property type="component" value="Unassembled WGS sequence"/>
</dbReference>
<reference evidence="1 2" key="1">
    <citation type="journal article" date="2022" name="Allergy">
        <title>Genome assembly and annotation of Periplaneta americana reveal a comprehensive cockroach allergen profile.</title>
        <authorList>
            <person name="Wang L."/>
            <person name="Xiong Q."/>
            <person name="Saelim N."/>
            <person name="Wang L."/>
            <person name="Nong W."/>
            <person name="Wan A.T."/>
            <person name="Shi M."/>
            <person name="Liu X."/>
            <person name="Cao Q."/>
            <person name="Hui J.H.L."/>
            <person name="Sookrung N."/>
            <person name="Leung T.F."/>
            <person name="Tungtrongchitr A."/>
            <person name="Tsui S.K.W."/>
        </authorList>
    </citation>
    <scope>NUCLEOTIDE SEQUENCE [LARGE SCALE GENOMIC DNA]</scope>
    <source>
        <strain evidence="1">PWHHKU_190912</strain>
    </source>
</reference>
<dbReference type="EMBL" id="JAJSOF020000011">
    <property type="protein sequence ID" value="KAJ4445085.1"/>
    <property type="molecule type" value="Genomic_DNA"/>
</dbReference>
<protein>
    <submittedName>
        <fullName evidence="1">Uncharacterized protein</fullName>
    </submittedName>
</protein>
<gene>
    <name evidence="1" type="ORF">ANN_06884</name>
</gene>
<name>A0ABQ8TGU7_PERAM</name>
<organism evidence="1 2">
    <name type="scientific">Periplaneta americana</name>
    <name type="common">American cockroach</name>
    <name type="synonym">Blatta americana</name>
    <dbReference type="NCBI Taxonomy" id="6978"/>
    <lineage>
        <taxon>Eukaryota</taxon>
        <taxon>Metazoa</taxon>
        <taxon>Ecdysozoa</taxon>
        <taxon>Arthropoda</taxon>
        <taxon>Hexapoda</taxon>
        <taxon>Insecta</taxon>
        <taxon>Pterygota</taxon>
        <taxon>Neoptera</taxon>
        <taxon>Polyneoptera</taxon>
        <taxon>Dictyoptera</taxon>
        <taxon>Blattodea</taxon>
        <taxon>Blattoidea</taxon>
        <taxon>Blattidae</taxon>
        <taxon>Blattinae</taxon>
        <taxon>Periplaneta</taxon>
    </lineage>
</organism>
<accession>A0ABQ8TGU7</accession>
<evidence type="ECO:0000313" key="2">
    <source>
        <dbReference type="Proteomes" id="UP001148838"/>
    </source>
</evidence>
<comment type="caution">
    <text evidence="1">The sequence shown here is derived from an EMBL/GenBank/DDBJ whole genome shotgun (WGS) entry which is preliminary data.</text>
</comment>